<dbReference type="EMBL" id="ML976711">
    <property type="protein sequence ID" value="KAF1969343.1"/>
    <property type="molecule type" value="Genomic_DNA"/>
</dbReference>
<dbReference type="InterPro" id="IPR040206">
    <property type="entry name" value="Zds1/2"/>
</dbReference>
<feature type="compositionally biased region" description="Polar residues" evidence="1">
    <location>
        <begin position="538"/>
        <end position="548"/>
    </location>
</feature>
<feature type="compositionally biased region" description="Polar residues" evidence="1">
    <location>
        <begin position="106"/>
        <end position="139"/>
    </location>
</feature>
<feature type="region of interest" description="Disordered" evidence="1">
    <location>
        <begin position="805"/>
        <end position="928"/>
    </location>
</feature>
<feature type="compositionally biased region" description="Basic and acidic residues" evidence="1">
    <location>
        <begin position="660"/>
        <end position="684"/>
    </location>
</feature>
<reference evidence="3" key="1">
    <citation type="journal article" date="2020" name="Stud. Mycol.">
        <title>101 Dothideomycetes genomes: a test case for predicting lifestyles and emergence of pathogens.</title>
        <authorList>
            <person name="Haridas S."/>
            <person name="Albert R."/>
            <person name="Binder M."/>
            <person name="Bloem J."/>
            <person name="Labutti K."/>
            <person name="Salamov A."/>
            <person name="Andreopoulos B."/>
            <person name="Baker S."/>
            <person name="Barry K."/>
            <person name="Bills G."/>
            <person name="Bluhm B."/>
            <person name="Cannon C."/>
            <person name="Castanera R."/>
            <person name="Culley D."/>
            <person name="Daum C."/>
            <person name="Ezra D."/>
            <person name="Gonzalez J."/>
            <person name="Henrissat B."/>
            <person name="Kuo A."/>
            <person name="Liang C."/>
            <person name="Lipzen A."/>
            <person name="Lutzoni F."/>
            <person name="Magnuson J."/>
            <person name="Mondo S."/>
            <person name="Nolan M."/>
            <person name="Ohm R."/>
            <person name="Pangilinan J."/>
            <person name="Park H.-J."/>
            <person name="Ramirez L."/>
            <person name="Alfaro M."/>
            <person name="Sun H."/>
            <person name="Tritt A."/>
            <person name="Yoshinaga Y."/>
            <person name="Zwiers L.-H."/>
            <person name="Turgeon B."/>
            <person name="Goodwin S."/>
            <person name="Spatafora J."/>
            <person name="Crous P."/>
            <person name="Grigoriev I."/>
        </authorList>
    </citation>
    <scope>NUCLEOTIDE SEQUENCE</scope>
    <source>
        <strain evidence="3">CBS 107.79</strain>
    </source>
</reference>
<feature type="region of interest" description="Disordered" evidence="1">
    <location>
        <begin position="229"/>
        <end position="736"/>
    </location>
</feature>
<keyword evidence="4" id="KW-1185">Reference proteome</keyword>
<feature type="compositionally biased region" description="Basic and acidic residues" evidence="1">
    <location>
        <begin position="635"/>
        <end position="648"/>
    </location>
</feature>
<name>A0A6A5UVZ7_9PLEO</name>
<feature type="compositionally biased region" description="Polar residues" evidence="1">
    <location>
        <begin position="556"/>
        <end position="572"/>
    </location>
</feature>
<protein>
    <recommendedName>
        <fullName evidence="2">Protein Zds1 C-terminal domain-containing protein</fullName>
    </recommendedName>
</protein>
<feature type="region of interest" description="Disordered" evidence="1">
    <location>
        <begin position="1"/>
        <end position="31"/>
    </location>
</feature>
<feature type="compositionally biased region" description="Pro residues" evidence="1">
    <location>
        <begin position="468"/>
        <end position="485"/>
    </location>
</feature>
<feature type="compositionally biased region" description="Low complexity" evidence="1">
    <location>
        <begin position="521"/>
        <end position="530"/>
    </location>
</feature>
<dbReference type="GO" id="GO:0030010">
    <property type="term" value="P:establishment of cell polarity"/>
    <property type="evidence" value="ECO:0007669"/>
    <property type="project" value="TreeGrafter"/>
</dbReference>
<feature type="compositionally biased region" description="Low complexity" evidence="1">
    <location>
        <begin position="886"/>
        <end position="903"/>
    </location>
</feature>
<dbReference type="PANTHER" id="PTHR28089">
    <property type="entry name" value="PROTEIN ZDS1-RELATED"/>
    <property type="match status" value="1"/>
</dbReference>
<feature type="compositionally biased region" description="Basic residues" evidence="1">
    <location>
        <begin position="344"/>
        <end position="355"/>
    </location>
</feature>
<dbReference type="AlphaFoldDB" id="A0A6A5UVZ7"/>
<dbReference type="OrthoDB" id="5589766at2759"/>
<feature type="region of interest" description="Disordered" evidence="1">
    <location>
        <begin position="70"/>
        <end position="146"/>
    </location>
</feature>
<dbReference type="GO" id="GO:0010971">
    <property type="term" value="P:positive regulation of G2/M transition of mitotic cell cycle"/>
    <property type="evidence" value="ECO:0007669"/>
    <property type="project" value="TreeGrafter"/>
</dbReference>
<proteinExistence type="predicted"/>
<feature type="domain" description="Protein Zds1 C-terminal" evidence="2">
    <location>
        <begin position="734"/>
        <end position="786"/>
    </location>
</feature>
<feature type="compositionally biased region" description="Basic and acidic residues" evidence="1">
    <location>
        <begin position="871"/>
        <end position="885"/>
    </location>
</feature>
<dbReference type="Pfam" id="PF08632">
    <property type="entry name" value="Zds_C"/>
    <property type="match status" value="1"/>
</dbReference>
<dbReference type="Proteomes" id="UP000800036">
    <property type="component" value="Unassembled WGS sequence"/>
</dbReference>
<evidence type="ECO:0000256" key="1">
    <source>
        <dbReference type="SAM" id="MobiDB-lite"/>
    </source>
</evidence>
<dbReference type="GO" id="GO:0005737">
    <property type="term" value="C:cytoplasm"/>
    <property type="evidence" value="ECO:0007669"/>
    <property type="project" value="TreeGrafter"/>
</dbReference>
<sequence length="928" mass="103664">MQSSERARELERVYQQRRGHAPQISISDDSHHVTEAIGDLYGHDDDYSVRHNSRPLSFISNPLGDSLEPFNPFPVAPPKSPLRTQMHHDSRPPNAAGPNGSPAPLTRTSSAASNGQLSPKISSPPLTRTNSDTASQQFPLNDLDYESSPAGLAQELSNLQAIRRMSMDVNMADPDLPSFQSINVPAPPQHFSEDEDPSKLFWVPARLHPELAPKEFKTFIEEKVDTIRRRSGDGDSLSPDGALGRQGSGGGLRRKKSMLSRQIDSGSGYRDGAERLERKRSGAQPPNGGLPQLQELENIAEDPATLVRRMSIDPSRRNSQTEGDDLEDVPILPGKIAGPGTLKRSTRTNYRRGSIRKGERVPFSRRAAVARQAETDTEESPTASPIQGRDHEFPHHSLTRVNSEPANQAAENFSRPTRKQSPPGLPLASASSEDLSRPASSAEERRPQPKPFHSRIASNGRTTAPLPGYTPPQVPQIIATPPPPEQQRQQQIQLPERNSSRGPPPGAPQQPQGPRQPPPQSQQQRTSPAARKNKHAQAAQSSPIQPGQTMDDLVSHPSSLPGSNTRTDNLSIIPNLVEDKKSDKKHKDKKDSSEGGSRKTSWGWLRGSDDKERDKKEKEEKDKELAKKVKNKLSKTQEKGQVHDDTRLDVLQTSIQGNNRGRESVVIDRESVKLEEERKKESSRKSSGQDSKKEKDGLFSSIFGGSKKKGEKDSHHKKGNSMRGLSPEPPPRILKPDIDYNWTRFSILEERAIYRMAHIKLANPRRELYSQVLLSNFMYSYLAKVQQMHPQIQIGTSAQAKQQQQRQAQAAAQQKKEQEQQPEEYSQYQRYQQHEQSEKDGHHGNNYQQQENVGQDMQYEDEYQQQYQQHQDGRANQRDPRDSHHSSYGSSNGGYSVANSSSYMGQSKAQGYGGYDDSDQSSRDDDMW</sequence>
<feature type="compositionally biased region" description="Low complexity" evidence="1">
    <location>
        <begin position="92"/>
        <end position="104"/>
    </location>
</feature>
<evidence type="ECO:0000259" key="2">
    <source>
        <dbReference type="SMART" id="SM01327"/>
    </source>
</evidence>
<feature type="compositionally biased region" description="Pro residues" evidence="1">
    <location>
        <begin position="71"/>
        <end position="80"/>
    </location>
</feature>
<organism evidence="3 4">
    <name type="scientific">Bimuria novae-zelandiae CBS 107.79</name>
    <dbReference type="NCBI Taxonomy" id="1447943"/>
    <lineage>
        <taxon>Eukaryota</taxon>
        <taxon>Fungi</taxon>
        <taxon>Dikarya</taxon>
        <taxon>Ascomycota</taxon>
        <taxon>Pezizomycotina</taxon>
        <taxon>Dothideomycetes</taxon>
        <taxon>Pleosporomycetidae</taxon>
        <taxon>Pleosporales</taxon>
        <taxon>Massarineae</taxon>
        <taxon>Didymosphaeriaceae</taxon>
        <taxon>Bimuria</taxon>
    </lineage>
</organism>
<evidence type="ECO:0000313" key="3">
    <source>
        <dbReference type="EMBL" id="KAF1969343.1"/>
    </source>
</evidence>
<feature type="compositionally biased region" description="Low complexity" evidence="1">
    <location>
        <begin position="486"/>
        <end position="495"/>
    </location>
</feature>
<feature type="compositionally biased region" description="Basic and acidic residues" evidence="1">
    <location>
        <begin position="1"/>
        <end position="14"/>
    </location>
</feature>
<feature type="compositionally biased region" description="Polar residues" evidence="1">
    <location>
        <begin position="399"/>
        <end position="415"/>
    </location>
</feature>
<gene>
    <name evidence="3" type="ORF">BU23DRAFT_557827</name>
</gene>
<feature type="compositionally biased region" description="Basic and acidic residues" evidence="1">
    <location>
        <begin position="832"/>
        <end position="843"/>
    </location>
</feature>
<feature type="compositionally biased region" description="Basic and acidic residues" evidence="1">
    <location>
        <begin position="271"/>
        <end position="280"/>
    </location>
</feature>
<accession>A0A6A5UVZ7</accession>
<dbReference type="PANTHER" id="PTHR28089:SF1">
    <property type="entry name" value="PROTEIN ZDS1-RELATED"/>
    <property type="match status" value="1"/>
</dbReference>
<dbReference type="InterPro" id="IPR013941">
    <property type="entry name" value="ZDS1_C"/>
</dbReference>
<dbReference type="SMART" id="SM01327">
    <property type="entry name" value="Zds_C"/>
    <property type="match status" value="1"/>
</dbReference>
<evidence type="ECO:0000313" key="4">
    <source>
        <dbReference type="Proteomes" id="UP000800036"/>
    </source>
</evidence>
<feature type="compositionally biased region" description="Basic and acidic residues" evidence="1">
    <location>
        <begin position="607"/>
        <end position="627"/>
    </location>
</feature>